<gene>
    <name evidence="1" type="ORF">LH5_00457</name>
</gene>
<dbReference type="EMBL" id="CP019581">
    <property type="protein sequence ID" value="AZK90718.1"/>
    <property type="molecule type" value="Genomic_DNA"/>
</dbReference>
<dbReference type="Proteomes" id="UP000267945">
    <property type="component" value="Chromosome"/>
</dbReference>
<dbReference type="AlphaFoldDB" id="A0A3Q8SNY9"/>
<name>A0A3Q8SNY9_LACHE</name>
<organism evidence="1 2">
    <name type="scientific">Lactobacillus helveticus</name>
    <name type="common">Lactobacillus suntoryeus</name>
    <dbReference type="NCBI Taxonomy" id="1587"/>
    <lineage>
        <taxon>Bacteria</taxon>
        <taxon>Bacillati</taxon>
        <taxon>Bacillota</taxon>
        <taxon>Bacilli</taxon>
        <taxon>Lactobacillales</taxon>
        <taxon>Lactobacillaceae</taxon>
        <taxon>Lactobacillus</taxon>
    </lineage>
</organism>
<accession>A0A3Q8SNY9</accession>
<protein>
    <submittedName>
        <fullName evidence="1">Uncharacterized protein</fullName>
    </submittedName>
</protein>
<dbReference type="Gene3D" id="3.30.2310.20">
    <property type="entry name" value="RelE-like"/>
    <property type="match status" value="1"/>
</dbReference>
<reference evidence="1 2" key="1">
    <citation type="submission" date="2017-02" db="EMBL/GenBank/DDBJ databases">
        <title>Complete genome sequence of Lactobacillus helveticus.</title>
        <authorList>
            <person name="Kim J.F."/>
            <person name="Chung Y."/>
            <person name="Kwak M."/>
        </authorList>
    </citation>
    <scope>NUCLEOTIDE SEQUENCE [LARGE SCALE GENOMIC DNA]</scope>
    <source>
        <strain evidence="1 2">LH5</strain>
    </source>
</reference>
<proteinExistence type="predicted"/>
<dbReference type="GeneID" id="99756632"/>
<evidence type="ECO:0000313" key="2">
    <source>
        <dbReference type="Proteomes" id="UP000267945"/>
    </source>
</evidence>
<evidence type="ECO:0000313" key="1">
    <source>
        <dbReference type="EMBL" id="AZK90718.1"/>
    </source>
</evidence>
<sequence length="99" mass="11722">MFNVKERRILKKHIKNLKSASLYKTYRKIHNELETDPLIRTHHFELLAKRGVKPAVYSKRISQDNRIVYSVDLKSKEVIIFSACWHYSSGNQSLIHNKI</sequence>
<dbReference type="RefSeq" id="WP_014918839.1">
    <property type="nucleotide sequence ID" value="NZ_CP019581.1"/>
</dbReference>
<dbReference type="InterPro" id="IPR035093">
    <property type="entry name" value="RelE/ParE_toxin_dom_sf"/>
</dbReference>